<evidence type="ECO:0000259" key="9">
    <source>
        <dbReference type="Pfam" id="PF04577"/>
    </source>
</evidence>
<organism evidence="11">
    <name type="scientific">Thrips palmi</name>
    <name type="common">Melon thrips</name>
    <dbReference type="NCBI Taxonomy" id="161013"/>
    <lineage>
        <taxon>Eukaryota</taxon>
        <taxon>Metazoa</taxon>
        <taxon>Ecdysozoa</taxon>
        <taxon>Arthropoda</taxon>
        <taxon>Hexapoda</taxon>
        <taxon>Insecta</taxon>
        <taxon>Pterygota</taxon>
        <taxon>Neoptera</taxon>
        <taxon>Paraneoptera</taxon>
        <taxon>Thysanoptera</taxon>
        <taxon>Terebrantia</taxon>
        <taxon>Thripoidea</taxon>
        <taxon>Thripidae</taxon>
        <taxon>Thrips</taxon>
    </lineage>
</organism>
<dbReference type="Pfam" id="PF04577">
    <property type="entry name" value="Glyco_transf_61"/>
    <property type="match status" value="1"/>
</dbReference>
<dbReference type="GeneID" id="117642733"/>
<keyword evidence="3" id="KW-0808">Transferase</keyword>
<evidence type="ECO:0000256" key="3">
    <source>
        <dbReference type="ARBA" id="ARBA00022679"/>
    </source>
</evidence>
<dbReference type="KEGG" id="tpal:117642733"/>
<evidence type="ECO:0000313" key="11">
    <source>
        <dbReference type="RefSeq" id="XP_034237109.1"/>
    </source>
</evidence>
<keyword evidence="6" id="KW-0472">Membrane</keyword>
<evidence type="ECO:0000256" key="7">
    <source>
        <dbReference type="ARBA" id="ARBA00023180"/>
    </source>
</evidence>
<name>A0A6P8ZKH4_THRPL</name>
<evidence type="ECO:0000256" key="5">
    <source>
        <dbReference type="ARBA" id="ARBA00022989"/>
    </source>
</evidence>
<keyword evidence="10" id="KW-1185">Reference proteome</keyword>
<dbReference type="PANTHER" id="PTHR20961">
    <property type="entry name" value="GLYCOSYLTRANSFERASE"/>
    <property type="match status" value="1"/>
</dbReference>
<proteinExistence type="predicted"/>
<accession>A0A6P8ZKH4</accession>
<dbReference type="OrthoDB" id="529273at2759"/>
<dbReference type="InterPro" id="IPR049625">
    <property type="entry name" value="Glyco_transf_61_cat"/>
</dbReference>
<evidence type="ECO:0000313" key="10">
    <source>
        <dbReference type="Proteomes" id="UP000515158"/>
    </source>
</evidence>
<keyword evidence="4" id="KW-0812">Transmembrane</keyword>
<evidence type="ECO:0000256" key="6">
    <source>
        <dbReference type="ARBA" id="ARBA00023136"/>
    </source>
</evidence>
<feature type="domain" description="Glycosyltransferase 61 catalytic" evidence="9">
    <location>
        <begin position="170"/>
        <end position="376"/>
    </location>
</feature>
<evidence type="ECO:0000256" key="8">
    <source>
        <dbReference type="SAM" id="MobiDB-lite"/>
    </source>
</evidence>
<keyword evidence="2" id="KW-0328">Glycosyltransferase</keyword>
<dbReference type="InterPro" id="IPR007657">
    <property type="entry name" value="Glycosyltransferase_61"/>
</dbReference>
<keyword evidence="7" id="KW-0325">Glycoprotein</keyword>
<feature type="region of interest" description="Disordered" evidence="8">
    <location>
        <begin position="1"/>
        <end position="21"/>
    </location>
</feature>
<dbReference type="RefSeq" id="XP_034237109.1">
    <property type="nucleotide sequence ID" value="XM_034381218.1"/>
</dbReference>
<comment type="subcellular location">
    <subcellularLocation>
        <location evidence="1">Membrane</location>
        <topology evidence="1">Single-pass membrane protein</topology>
    </subcellularLocation>
</comment>
<dbReference type="PANTHER" id="PTHR20961:SF38">
    <property type="entry name" value="PROTEIN O-LINKED-MANNOSE BETA-1,4-N-ACETYLGLUCOSAMINYLTRANSFERASE 2"/>
    <property type="match status" value="1"/>
</dbReference>
<dbReference type="GO" id="GO:0035269">
    <property type="term" value="P:protein O-linked glycosylation via mannose"/>
    <property type="evidence" value="ECO:0007669"/>
    <property type="project" value="TreeGrafter"/>
</dbReference>
<keyword evidence="5" id="KW-1133">Transmembrane helix</keyword>
<dbReference type="AlphaFoldDB" id="A0A6P8ZKH4"/>
<dbReference type="Proteomes" id="UP000515158">
    <property type="component" value="Unplaced"/>
</dbReference>
<sequence length="590" mass="67869">MTSRHYRRPGPGLAPGRTPTPSEASIRYTRIVQGACLFLTLTAGWLSHLFSVYLTQEQSEAPTVDVSSLVSSVWCHTGSSGEKLCKFRNICYDPWFQEFQFTMSEESIVFGIRNPEQWKDIDMSTVLDHNAFKMKVSIMSPENKIKQNRAQVLMDPTFIIHRFKPDNIMHVIHDELIPLLFTMESVSEKDFDGKQFSLAFTDDHNISTLDKWYDHFSKSPIIKLPYISETICFANAYVGMHKSTLWFDYGFKKYHGPYINRNFHVNGLKKFVKYSLSVWKSKPIFTCSLETQCVKVVVVSREQSRRILNLKTLYSAIEEAHQKSYKSYGLEIVTIDLARHDISFVLTELNQATLVVGMHGAAMILSLFMPPSSAIVELFPYAINPDNVSFLKALFQQREVYPLYYEFWRNKNIGDSRPGTHADPLMGKISHLSEELQNIIMSMTEVPPVQCCHSPAYLYYMYHDTYVQESVEQPILNALLRTQSHSPHPSLLSKHIFPASPSFLNCTFEGQELSVAWGESSNPEENENLWFQLTMLNDDIIKVVNATDSLSREFWMKLSTPIKSFQLWFQPFSGKDRSGHLTHQNCTKSR</sequence>
<evidence type="ECO:0000256" key="4">
    <source>
        <dbReference type="ARBA" id="ARBA00022692"/>
    </source>
</evidence>
<dbReference type="GO" id="GO:0005783">
    <property type="term" value="C:endoplasmic reticulum"/>
    <property type="evidence" value="ECO:0007669"/>
    <property type="project" value="TreeGrafter"/>
</dbReference>
<evidence type="ECO:0000256" key="1">
    <source>
        <dbReference type="ARBA" id="ARBA00004167"/>
    </source>
</evidence>
<evidence type="ECO:0000256" key="2">
    <source>
        <dbReference type="ARBA" id="ARBA00022676"/>
    </source>
</evidence>
<dbReference type="InParanoid" id="A0A6P8ZKH4"/>
<dbReference type="GO" id="GO:0016020">
    <property type="term" value="C:membrane"/>
    <property type="evidence" value="ECO:0007669"/>
    <property type="project" value="UniProtKB-SubCell"/>
</dbReference>
<protein>
    <submittedName>
        <fullName evidence="11">Protein O-linked-mannose beta-1,4-N-acetylglucosaminyltransferase 2-like</fullName>
    </submittedName>
</protein>
<reference evidence="11" key="1">
    <citation type="submission" date="2025-08" db="UniProtKB">
        <authorList>
            <consortium name="RefSeq"/>
        </authorList>
    </citation>
    <scope>IDENTIFICATION</scope>
    <source>
        <tissue evidence="11">Total insect</tissue>
    </source>
</reference>
<gene>
    <name evidence="11" type="primary">LOC117642733</name>
</gene>
<dbReference type="GO" id="GO:0097363">
    <property type="term" value="F:protein O-acetylglucosaminyltransferase activity"/>
    <property type="evidence" value="ECO:0007669"/>
    <property type="project" value="TreeGrafter"/>
</dbReference>